<name>A0AAV2PPW8_MEGNR</name>
<dbReference type="EMBL" id="CAXKWB010000560">
    <property type="protein sequence ID" value="CAL4061219.1"/>
    <property type="molecule type" value="Genomic_DNA"/>
</dbReference>
<dbReference type="AlphaFoldDB" id="A0AAV2PPW8"/>
<dbReference type="InterPro" id="IPR040854">
    <property type="entry name" value="ZSWIM9"/>
</dbReference>
<feature type="non-terminal residue" evidence="2">
    <location>
        <position position="158"/>
    </location>
</feature>
<evidence type="ECO:0000259" key="1">
    <source>
        <dbReference type="Pfam" id="PF21599"/>
    </source>
</evidence>
<dbReference type="Proteomes" id="UP001497623">
    <property type="component" value="Unassembled WGS sequence"/>
</dbReference>
<proteinExistence type="predicted"/>
<keyword evidence="3" id="KW-1185">Reference proteome</keyword>
<organism evidence="2 3">
    <name type="scientific">Meganyctiphanes norvegica</name>
    <name type="common">Northern krill</name>
    <name type="synonym">Thysanopoda norvegica</name>
    <dbReference type="NCBI Taxonomy" id="48144"/>
    <lineage>
        <taxon>Eukaryota</taxon>
        <taxon>Metazoa</taxon>
        <taxon>Ecdysozoa</taxon>
        <taxon>Arthropoda</taxon>
        <taxon>Crustacea</taxon>
        <taxon>Multicrustacea</taxon>
        <taxon>Malacostraca</taxon>
        <taxon>Eumalacostraca</taxon>
        <taxon>Eucarida</taxon>
        <taxon>Euphausiacea</taxon>
        <taxon>Euphausiidae</taxon>
        <taxon>Meganyctiphanes</taxon>
    </lineage>
</organism>
<feature type="domain" description="ZSWIM3 N-terminal" evidence="1">
    <location>
        <begin position="9"/>
        <end position="129"/>
    </location>
</feature>
<accession>A0AAV2PPW8</accession>
<sequence>MEEKHFFKGKLFGSFSELSDTKQKYEQSEKINISIRRSVTIETDYKSGNRKIEVKKDLKYTGLSYICMNSGYYLSSREKRKLKELESSNDKKNRKTSTYSTGCEFFIKLNVTKDGQYLEVKDMQDKHNHDTDQIIFENLPNQRKLSAEAAKETEVLMG</sequence>
<dbReference type="PANTHER" id="PTHR47086:SF4">
    <property type="entry name" value="BTB DOMAIN-CONTAINING PROTEIN"/>
    <property type="match status" value="1"/>
</dbReference>
<evidence type="ECO:0000313" key="3">
    <source>
        <dbReference type="Proteomes" id="UP001497623"/>
    </source>
</evidence>
<gene>
    <name evidence="2" type="ORF">MNOR_LOCUS1969</name>
</gene>
<reference evidence="2 3" key="1">
    <citation type="submission" date="2024-05" db="EMBL/GenBank/DDBJ databases">
        <authorList>
            <person name="Wallberg A."/>
        </authorList>
    </citation>
    <scope>NUCLEOTIDE SEQUENCE [LARGE SCALE GENOMIC DNA]</scope>
</reference>
<dbReference type="Pfam" id="PF21599">
    <property type="entry name" value="ZSWIM3_N"/>
    <property type="match status" value="1"/>
</dbReference>
<protein>
    <recommendedName>
        <fullName evidence="1">ZSWIM3 N-terminal domain-containing protein</fullName>
    </recommendedName>
</protein>
<comment type="caution">
    <text evidence="2">The sequence shown here is derived from an EMBL/GenBank/DDBJ whole genome shotgun (WGS) entry which is preliminary data.</text>
</comment>
<dbReference type="PANTHER" id="PTHR47086">
    <property type="entry name" value="BTB DOMAIN-CONTAINING PROTEIN"/>
    <property type="match status" value="1"/>
</dbReference>
<dbReference type="InterPro" id="IPR048325">
    <property type="entry name" value="ZSWIM3_N"/>
</dbReference>
<evidence type="ECO:0000313" key="2">
    <source>
        <dbReference type="EMBL" id="CAL4061219.1"/>
    </source>
</evidence>